<gene>
    <name evidence="3" type="primary">LOC107267790</name>
</gene>
<reference evidence="3" key="1">
    <citation type="submission" date="2025-08" db="UniProtKB">
        <authorList>
            <consortium name="RefSeq"/>
        </authorList>
    </citation>
    <scope>IDENTIFICATION</scope>
</reference>
<dbReference type="RefSeq" id="XP_015595376.1">
    <property type="nucleotide sequence ID" value="XM_015739890.2"/>
</dbReference>
<keyword evidence="2" id="KW-1185">Reference proteome</keyword>
<protein>
    <submittedName>
        <fullName evidence="3">Uncharacterized protein LOC107267790</fullName>
    </submittedName>
</protein>
<accession>A0AAJ7FJW1</accession>
<sequence>MEKMSLKDIGLMYDEQFNKKMKIAKFLLKNLADKKEMQLANKWLVRVSSIKSPVLEVKKNRNAFLSYVVKVLRDGVLRGCLESEPDAVCDPENSLAFLDYVDEFSGMSAEEILKETVNQPKIQFHSKWSDDHRTYVAVRPIPGRGALVYMAASKKPGLKNWDLPAAKRTADND</sequence>
<evidence type="ECO:0000313" key="3">
    <source>
        <dbReference type="RefSeq" id="XP_015595376.1"/>
    </source>
</evidence>
<dbReference type="KEGG" id="ccin:107267790"/>
<dbReference type="InterPro" id="IPR027831">
    <property type="entry name" value="DUF4485"/>
</dbReference>
<dbReference type="GeneID" id="107267790"/>
<dbReference type="Proteomes" id="UP000694920">
    <property type="component" value="Unplaced"/>
</dbReference>
<dbReference type="AlphaFoldDB" id="A0AAJ7FJW1"/>
<organism evidence="2 3">
    <name type="scientific">Cephus cinctus</name>
    <name type="common">Wheat stem sawfly</name>
    <dbReference type="NCBI Taxonomy" id="211228"/>
    <lineage>
        <taxon>Eukaryota</taxon>
        <taxon>Metazoa</taxon>
        <taxon>Ecdysozoa</taxon>
        <taxon>Arthropoda</taxon>
        <taxon>Hexapoda</taxon>
        <taxon>Insecta</taxon>
        <taxon>Pterygota</taxon>
        <taxon>Neoptera</taxon>
        <taxon>Endopterygota</taxon>
        <taxon>Hymenoptera</taxon>
        <taxon>Cephoidea</taxon>
        <taxon>Cephidae</taxon>
        <taxon>Cephus</taxon>
    </lineage>
</organism>
<feature type="domain" description="DUF4485" evidence="1">
    <location>
        <begin position="14"/>
        <end position="85"/>
    </location>
</feature>
<name>A0AAJ7FJW1_CEPCN</name>
<evidence type="ECO:0000313" key="2">
    <source>
        <dbReference type="Proteomes" id="UP000694920"/>
    </source>
</evidence>
<dbReference type="Pfam" id="PF14846">
    <property type="entry name" value="DUF4485"/>
    <property type="match status" value="1"/>
</dbReference>
<evidence type="ECO:0000259" key="1">
    <source>
        <dbReference type="Pfam" id="PF14846"/>
    </source>
</evidence>
<proteinExistence type="predicted"/>